<keyword evidence="3" id="KW-1185">Reference proteome</keyword>
<dbReference type="PATRIC" id="fig|1349767.4.peg.4368"/>
<evidence type="ECO:0000259" key="1">
    <source>
        <dbReference type="Pfam" id="PF13480"/>
    </source>
</evidence>
<reference evidence="2 3" key="1">
    <citation type="journal article" date="2015" name="Genome Announc.">
        <title>Genome Sequence of Mushroom Soft-Rot Pathogen Janthinobacterium agaricidamnosum.</title>
        <authorList>
            <person name="Graupner K."/>
            <person name="Lackner G."/>
            <person name="Hertweck C."/>
        </authorList>
    </citation>
    <scope>NUCLEOTIDE SEQUENCE [LARGE SCALE GENOMIC DNA]</scope>
    <source>
        <strain evidence="3">NBRC 102515 / DSM 9628</strain>
    </source>
</reference>
<sequence length="327" mass="37261">MRCPNATFFHRAGWQHVIEQAFGHQTWFLYAEMDQRIVAVLPLALIDSRLFGRSLSSLPFCVYGGIAGTDPQACAALDQAAQALAGRLGVGHLEYRNRDAAGPYHDPAGWLQKPLYATFRKAIHLDAAQNMLEIPRKQRAMVRKGIAAGLHSAIDYDVQRFYPVYANNLHRLGTPVFGRRYFDLLLREFGRDCDIISVYREQEVLSSVLVFYFRNEVLPYYGAGSASARDVAGNDFMYWEVMRRAGERACTLFDFGRSKLGTGAYDFKKNWGFPAHVLPYQYKLYRAKTLPEVHPLNPRYRHFIRAWRQLPLPLANALGPLIVRNLG</sequence>
<dbReference type="Proteomes" id="UP000027604">
    <property type="component" value="Chromosome I"/>
</dbReference>
<name>W0V6M7_9BURK</name>
<evidence type="ECO:0000313" key="3">
    <source>
        <dbReference type="Proteomes" id="UP000027604"/>
    </source>
</evidence>
<dbReference type="NCBIfam" id="TIGR03019">
    <property type="entry name" value="pepcterm_femAB"/>
    <property type="match status" value="1"/>
</dbReference>
<protein>
    <recommendedName>
        <fullName evidence="1">BioF2-like acetyltransferase domain-containing protein</fullName>
    </recommendedName>
</protein>
<dbReference type="InterPro" id="IPR038740">
    <property type="entry name" value="BioF2-like_GNAT_dom"/>
</dbReference>
<gene>
    <name evidence="2" type="ORF">GJA_2639</name>
</gene>
<organism evidence="2 3">
    <name type="scientific">Janthinobacterium agaricidamnosum NBRC 102515 = DSM 9628</name>
    <dbReference type="NCBI Taxonomy" id="1349767"/>
    <lineage>
        <taxon>Bacteria</taxon>
        <taxon>Pseudomonadati</taxon>
        <taxon>Pseudomonadota</taxon>
        <taxon>Betaproteobacteria</taxon>
        <taxon>Burkholderiales</taxon>
        <taxon>Oxalobacteraceae</taxon>
        <taxon>Janthinobacterium</taxon>
    </lineage>
</organism>
<dbReference type="InterPro" id="IPR050644">
    <property type="entry name" value="PG_Glycine_Bridge_Synth"/>
</dbReference>
<dbReference type="STRING" id="1349767.GJA_2639"/>
<dbReference type="Gene3D" id="3.40.630.30">
    <property type="match status" value="1"/>
</dbReference>
<dbReference type="InterPro" id="IPR017469">
    <property type="entry name" value="PEP-CTERM_FemAB-rel"/>
</dbReference>
<dbReference type="HOGENOM" id="CLU_042156_0_0_4"/>
<dbReference type="PANTHER" id="PTHR36174:SF1">
    <property type="entry name" value="LIPID II:GLYCINE GLYCYLTRANSFERASE"/>
    <property type="match status" value="1"/>
</dbReference>
<dbReference type="Pfam" id="PF13480">
    <property type="entry name" value="Acetyltransf_6"/>
    <property type="match status" value="1"/>
</dbReference>
<dbReference type="KEGG" id="jag:GJA_2639"/>
<dbReference type="AlphaFoldDB" id="W0V6M7"/>
<dbReference type="PANTHER" id="PTHR36174">
    <property type="entry name" value="LIPID II:GLYCINE GLYCYLTRANSFERASE"/>
    <property type="match status" value="1"/>
</dbReference>
<dbReference type="InterPro" id="IPR016181">
    <property type="entry name" value="Acyl_CoA_acyltransferase"/>
</dbReference>
<evidence type="ECO:0000313" key="2">
    <source>
        <dbReference type="EMBL" id="CDG83270.1"/>
    </source>
</evidence>
<proteinExistence type="predicted"/>
<accession>W0V6M7</accession>
<dbReference type="eggNOG" id="COG2348">
    <property type="taxonomic scope" value="Bacteria"/>
</dbReference>
<feature type="domain" description="BioF2-like acetyltransferase" evidence="1">
    <location>
        <begin position="155"/>
        <end position="269"/>
    </location>
</feature>
<dbReference type="EMBL" id="HG322949">
    <property type="protein sequence ID" value="CDG83270.1"/>
    <property type="molecule type" value="Genomic_DNA"/>
</dbReference>
<dbReference type="SUPFAM" id="SSF55729">
    <property type="entry name" value="Acyl-CoA N-acyltransferases (Nat)"/>
    <property type="match status" value="1"/>
</dbReference>